<evidence type="ECO:0000259" key="2">
    <source>
        <dbReference type="Pfam" id="PF04453"/>
    </source>
</evidence>
<dbReference type="HAMAP" id="MF_01411">
    <property type="entry name" value="LPS_assembly_LptD"/>
    <property type="match status" value="1"/>
</dbReference>
<name>A0A9D1JW30_9PROT</name>
<dbReference type="GO" id="GO:0015920">
    <property type="term" value="P:lipopolysaccharide transport"/>
    <property type="evidence" value="ECO:0007669"/>
    <property type="project" value="InterPro"/>
</dbReference>
<dbReference type="PANTHER" id="PTHR30189:SF1">
    <property type="entry name" value="LPS-ASSEMBLY PROTEIN LPTD"/>
    <property type="match status" value="1"/>
</dbReference>
<comment type="subunit">
    <text evidence="1">Component of the lipopolysaccharide transport and assembly complex.</text>
</comment>
<dbReference type="InterPro" id="IPR050218">
    <property type="entry name" value="LptD"/>
</dbReference>
<dbReference type="InterPro" id="IPR020889">
    <property type="entry name" value="LipoPS_assembly_LptD"/>
</dbReference>
<dbReference type="PANTHER" id="PTHR30189">
    <property type="entry name" value="LPS-ASSEMBLY PROTEIN"/>
    <property type="match status" value="1"/>
</dbReference>
<evidence type="ECO:0000313" key="4">
    <source>
        <dbReference type="Proteomes" id="UP000886742"/>
    </source>
</evidence>
<organism evidence="3 4">
    <name type="scientific">Candidatus Enterousia intestinigallinarum</name>
    <dbReference type="NCBI Taxonomy" id="2840790"/>
    <lineage>
        <taxon>Bacteria</taxon>
        <taxon>Pseudomonadati</taxon>
        <taxon>Pseudomonadota</taxon>
        <taxon>Alphaproteobacteria</taxon>
        <taxon>Candidatus Enterousia</taxon>
    </lineage>
</organism>
<comment type="subcellular location">
    <subcellularLocation>
        <location evidence="1">Cell outer membrane</location>
    </subcellularLocation>
</comment>
<dbReference type="GO" id="GO:0043165">
    <property type="term" value="P:Gram-negative-bacterium-type cell outer membrane assembly"/>
    <property type="evidence" value="ECO:0007669"/>
    <property type="project" value="UniProtKB-UniRule"/>
</dbReference>
<reference evidence="3" key="2">
    <citation type="journal article" date="2021" name="PeerJ">
        <title>Extensive microbial diversity within the chicken gut microbiome revealed by metagenomics and culture.</title>
        <authorList>
            <person name="Gilroy R."/>
            <person name="Ravi A."/>
            <person name="Getino M."/>
            <person name="Pursley I."/>
            <person name="Horton D.L."/>
            <person name="Alikhan N.F."/>
            <person name="Baker D."/>
            <person name="Gharbi K."/>
            <person name="Hall N."/>
            <person name="Watson M."/>
            <person name="Adriaenssens E.M."/>
            <person name="Foster-Nyarko E."/>
            <person name="Jarju S."/>
            <person name="Secka A."/>
            <person name="Antonio M."/>
            <person name="Oren A."/>
            <person name="Chaudhuri R.R."/>
            <person name="La Ragione R."/>
            <person name="Hildebrand F."/>
            <person name="Pallen M.J."/>
        </authorList>
    </citation>
    <scope>NUCLEOTIDE SEQUENCE</scope>
    <source>
        <strain evidence="3">ChiGjej3B3-5194</strain>
    </source>
</reference>
<accession>A0A9D1JW30</accession>
<evidence type="ECO:0000256" key="1">
    <source>
        <dbReference type="HAMAP-Rule" id="MF_01411"/>
    </source>
</evidence>
<dbReference type="GO" id="GO:0009279">
    <property type="term" value="C:cell outer membrane"/>
    <property type="evidence" value="ECO:0007669"/>
    <property type="project" value="UniProtKB-SubCell"/>
</dbReference>
<sequence>MKKTSPFLIFCLVTAAARGASIDVETPKTITADKIEYDVKAETIKTSGNTEIVNQSGQRMTLTDSYLSQQGDSLSGNDIKLWLGDHVYIESDNIVREGNETIAYKATFTACDNCDVYGDAWKISTRKIIHDMEDHMLRFYSPVLKTYDIPVFWLPFFEMPDPSIKYKTGFLMPDFGSTNNMGTQINLPLYVNFSDTHDLTFTASYLTQENPLFQLEHRLNMAHSEFRTNGAYTHNRAGENRWYIFNNDVIELGEYARATVFLERASDKTFLQKYGFYDDQPYLDSGAKIELFGQSGYVVADAHIFQELRSTSNTHATPTGNILPNVRATYQTAPLFKETYLTLDADVLGISGDGTASQRLIGDARIVSPWTLWGGNRITASLSARYDVYNFHNSQMIDASEFSGLKDRFLPSGYVEWGLPLFRVTPQWTQVIEPRARLTVMQKTDEDQFTLNNDSAGTFLSDTTLFSDNRFAGLDLWENGTYADYGVRYAAFNDKGQMFEAFLGQTYDFYDRGYTNPNSGFHNGASDYVGRLSYNNAEWLQFTTRFRLAQDNMSLRHIETSAFIGNSKNYMNIGHIWSQQFIDENTVDENINEVTAGIGVQLTERWAVRFNAVYNVTDNRFQRHTGGIFYTHPCYYLSLQYRRDNAIKYDYVGTTTFQFKFGMSINGQQY</sequence>
<comment type="caution">
    <text evidence="1">Lacks conserved residue(s) required for the propagation of feature annotation.</text>
</comment>
<dbReference type="AlphaFoldDB" id="A0A9D1JW30"/>
<proteinExistence type="inferred from homology"/>
<dbReference type="Proteomes" id="UP000886742">
    <property type="component" value="Unassembled WGS sequence"/>
</dbReference>
<dbReference type="GO" id="GO:1990351">
    <property type="term" value="C:transporter complex"/>
    <property type="evidence" value="ECO:0007669"/>
    <property type="project" value="TreeGrafter"/>
</dbReference>
<gene>
    <name evidence="1" type="primary">lptD</name>
    <name evidence="3" type="ORF">IAD02_02600</name>
</gene>
<protein>
    <recommendedName>
        <fullName evidence="1">LPS-assembly protein LptD</fullName>
    </recommendedName>
</protein>
<dbReference type="EMBL" id="DVJI01000011">
    <property type="protein sequence ID" value="HIS70857.1"/>
    <property type="molecule type" value="Genomic_DNA"/>
</dbReference>
<comment type="similarity">
    <text evidence="1">Belongs to the LptD family.</text>
</comment>
<keyword evidence="1" id="KW-0732">Signal</keyword>
<comment type="caution">
    <text evidence="3">The sequence shown here is derived from an EMBL/GenBank/DDBJ whole genome shotgun (WGS) entry which is preliminary data.</text>
</comment>
<keyword evidence="1" id="KW-0998">Cell outer membrane</keyword>
<reference evidence="3" key="1">
    <citation type="submission" date="2020-10" db="EMBL/GenBank/DDBJ databases">
        <authorList>
            <person name="Gilroy R."/>
        </authorList>
    </citation>
    <scope>NUCLEOTIDE SEQUENCE</scope>
    <source>
        <strain evidence="3">ChiGjej3B3-5194</strain>
    </source>
</reference>
<dbReference type="InterPro" id="IPR007543">
    <property type="entry name" value="LptD_C"/>
</dbReference>
<dbReference type="Pfam" id="PF04453">
    <property type="entry name" value="LptD"/>
    <property type="match status" value="1"/>
</dbReference>
<comment type="function">
    <text evidence="1">Involved in the assembly of lipopolysaccharide (LPS) at the surface of the outer membrane.</text>
</comment>
<keyword evidence="1" id="KW-0472">Membrane</keyword>
<feature type="domain" description="LptD C-terminal" evidence="2">
    <location>
        <begin position="240"/>
        <end position="606"/>
    </location>
</feature>
<evidence type="ECO:0000313" key="3">
    <source>
        <dbReference type="EMBL" id="HIS70857.1"/>
    </source>
</evidence>